<dbReference type="EMBL" id="AE001437">
    <property type="protein sequence ID" value="AAK78909.1"/>
    <property type="molecule type" value="Genomic_DNA"/>
</dbReference>
<dbReference type="AlphaFoldDB" id="Q97KI6"/>
<dbReference type="STRING" id="272562.CA_C0933"/>
<proteinExistence type="inferred from homology"/>
<accession>Q97KI6</accession>
<dbReference type="InterPro" id="IPR036390">
    <property type="entry name" value="WH_DNA-bd_sf"/>
</dbReference>
<dbReference type="OrthoDB" id="9796533at2"/>
<evidence type="ECO:0000313" key="5">
    <source>
        <dbReference type="Proteomes" id="UP000000814"/>
    </source>
</evidence>
<dbReference type="Pfam" id="PF00480">
    <property type="entry name" value="ROK"/>
    <property type="match status" value="1"/>
</dbReference>
<dbReference type="GeneID" id="44997443"/>
<dbReference type="PIR" id="B97015">
    <property type="entry name" value="B97015"/>
</dbReference>
<protein>
    <submittedName>
        <fullName evidence="4">Transcriptional regulator of NagC/XylR family (Xylose repressor)</fullName>
    </submittedName>
</protein>
<dbReference type="Proteomes" id="UP000000814">
    <property type="component" value="Chromosome"/>
</dbReference>
<dbReference type="Gene3D" id="1.10.10.10">
    <property type="entry name" value="Winged helix-like DNA-binding domain superfamily/Winged helix DNA-binding domain"/>
    <property type="match status" value="1"/>
</dbReference>
<reference evidence="4 5" key="1">
    <citation type="journal article" date="2001" name="J. Bacteriol.">
        <title>Genome sequence and comparative analysis of the solvent-producing bacterium Clostridium acetobutylicum.</title>
        <authorList>
            <person name="Nolling J."/>
            <person name="Breton G."/>
            <person name="Omelchenko M.V."/>
            <person name="Makarova K.S."/>
            <person name="Zeng Q."/>
            <person name="Gibson R."/>
            <person name="Lee H.M."/>
            <person name="Dubois J."/>
            <person name="Qiu D."/>
            <person name="Hitti J."/>
            <person name="Wolf Y.I."/>
            <person name="Tatusov R.L."/>
            <person name="Sabathe F."/>
            <person name="Doucette-Stamm L."/>
            <person name="Soucaille P."/>
            <person name="Daly M.J."/>
            <person name="Bennett G.N."/>
            <person name="Koonin E.V."/>
            <person name="Smith D.R."/>
        </authorList>
    </citation>
    <scope>NUCLEOTIDE SEQUENCE [LARGE SCALE GENOMIC DNA]</scope>
    <source>
        <strain evidence="5">ATCC 824 / DSM 792 / JCM 1419 / LMG 5710 / VKM B-1787</strain>
    </source>
</reference>
<dbReference type="HOGENOM" id="CLU_036604_13_1_9"/>
<dbReference type="Pfam" id="PF13412">
    <property type="entry name" value="HTH_24"/>
    <property type="match status" value="1"/>
</dbReference>
<dbReference type="GO" id="GO:0042732">
    <property type="term" value="P:D-xylose metabolic process"/>
    <property type="evidence" value="ECO:0007669"/>
    <property type="project" value="UniProtKB-KW"/>
</dbReference>
<dbReference type="PANTHER" id="PTHR18964:SF149">
    <property type="entry name" value="BIFUNCTIONAL UDP-N-ACETYLGLUCOSAMINE 2-EPIMERASE_N-ACETYLMANNOSAMINE KINASE"/>
    <property type="match status" value="1"/>
</dbReference>
<dbReference type="SUPFAM" id="SSF46785">
    <property type="entry name" value="Winged helix' DNA-binding domain"/>
    <property type="match status" value="1"/>
</dbReference>
<gene>
    <name evidence="4" type="primary">xylR</name>
    <name evidence="4" type="ordered locus">CA_C0933</name>
</gene>
<comment type="similarity">
    <text evidence="2">Belongs to the ROK (NagC/XylR) family.</text>
</comment>
<evidence type="ECO:0000256" key="2">
    <source>
        <dbReference type="ARBA" id="ARBA00006479"/>
    </source>
</evidence>
<organism evidence="4 5">
    <name type="scientific">Clostridium acetobutylicum (strain ATCC 824 / DSM 792 / JCM 1419 / IAM 19013 / LMG 5710 / NBRC 13948 / NRRL B-527 / VKM B-1787 / 2291 / W)</name>
    <dbReference type="NCBI Taxonomy" id="272562"/>
    <lineage>
        <taxon>Bacteria</taxon>
        <taxon>Bacillati</taxon>
        <taxon>Bacillota</taxon>
        <taxon>Clostridia</taxon>
        <taxon>Eubacteriales</taxon>
        <taxon>Clostridiaceae</taxon>
        <taxon>Clostridium</taxon>
    </lineage>
</organism>
<dbReference type="InterPro" id="IPR043129">
    <property type="entry name" value="ATPase_NBD"/>
</dbReference>
<evidence type="ECO:0000256" key="1">
    <source>
        <dbReference type="ARBA" id="ARBA00002486"/>
    </source>
</evidence>
<dbReference type="eggNOG" id="COG1522">
    <property type="taxonomic scope" value="Bacteria"/>
</dbReference>
<evidence type="ECO:0000256" key="3">
    <source>
        <dbReference type="ARBA" id="ARBA00022629"/>
    </source>
</evidence>
<keyword evidence="5" id="KW-1185">Reference proteome</keyword>
<name>Q97KI6_CLOAB</name>
<sequence>MSIELDDRSKRIFDLLQKKGAMTKKEILKNIDMKLTTLNRLMRPLEDERLIVEYGIEDSAGGRKPIMYNVNLCGFYIIGIDISREFINIVFTNIKLELFYEDRINLKGILSEKKIADKIINCINKVVGELRLDVLTLFGVGVSVLNVASFKCSGYTKLKSELERELSSRVIIENGANSAALAEYLYGFNRRISNMAYFNCTEIIRSGVVLSGQVLRTINNKEDAFSNMLIINNKNKFDFLGNYVSESSIINNFCSKVKSGRKTIIKKNLREIKLLDLENAINKGDSLSKEVILNSAVIFGIALANYIQVLGLKAIVLGGSLIANSKTFYDVLTKIVFDRIKNHKIKLIREGHFKGNIFSTGAAAVVVEEYLKVSV</sequence>
<dbReference type="eggNOG" id="COG1940">
    <property type="taxonomic scope" value="Bacteria"/>
</dbReference>
<dbReference type="PANTHER" id="PTHR18964">
    <property type="entry name" value="ROK (REPRESSOR, ORF, KINASE) FAMILY"/>
    <property type="match status" value="1"/>
</dbReference>
<dbReference type="Gene3D" id="3.30.420.40">
    <property type="match status" value="2"/>
</dbReference>
<dbReference type="InterPro" id="IPR000600">
    <property type="entry name" value="ROK"/>
</dbReference>
<dbReference type="InterPro" id="IPR036388">
    <property type="entry name" value="WH-like_DNA-bd_sf"/>
</dbReference>
<comment type="function">
    <text evidence="1">Transcriptional repressor of xylose-utilizing enzymes.</text>
</comment>
<dbReference type="SUPFAM" id="SSF53067">
    <property type="entry name" value="Actin-like ATPase domain"/>
    <property type="match status" value="1"/>
</dbReference>
<dbReference type="PATRIC" id="fig|272562.8.peg.1143"/>
<keyword evidence="3" id="KW-0119">Carbohydrate metabolism</keyword>
<dbReference type="KEGG" id="cac:CA_C0933"/>
<dbReference type="RefSeq" id="WP_010964251.1">
    <property type="nucleotide sequence ID" value="NC_003030.1"/>
</dbReference>
<evidence type="ECO:0000313" key="4">
    <source>
        <dbReference type="EMBL" id="AAK78909.1"/>
    </source>
</evidence>
<keyword evidence="3" id="KW-0859">Xylose metabolism</keyword>